<dbReference type="RefSeq" id="WP_026420056.1">
    <property type="nucleotide sequence ID" value="NZ_AUBJ02000001.1"/>
</dbReference>
<dbReference type="Proteomes" id="UP000791080">
    <property type="component" value="Unassembled WGS sequence"/>
</dbReference>
<name>A0ABT1JQK5_ACTCY</name>
<comment type="caution">
    <text evidence="2">The sequence shown here is derived from an EMBL/GenBank/DDBJ whole genome shotgun (WGS) entry which is preliminary data.</text>
</comment>
<reference evidence="2 3" key="1">
    <citation type="submission" date="2022-06" db="EMBL/GenBank/DDBJ databases">
        <title>Genomic Encyclopedia of Type Strains, Phase I: the one thousand microbial genomes (KMG-I) project.</title>
        <authorList>
            <person name="Kyrpides N."/>
        </authorList>
    </citation>
    <scope>NUCLEOTIDE SEQUENCE [LARGE SCALE GENOMIC DNA]</scope>
    <source>
        <strain evidence="2 3">DSM 43889</strain>
    </source>
</reference>
<keyword evidence="3" id="KW-1185">Reference proteome</keyword>
<proteinExistence type="predicted"/>
<evidence type="ECO:0000313" key="2">
    <source>
        <dbReference type="EMBL" id="MCP2334534.1"/>
    </source>
</evidence>
<organism evidence="2 3">
    <name type="scientific">Actinoalloteichus caeruleus DSM 43889</name>
    <dbReference type="NCBI Taxonomy" id="1120930"/>
    <lineage>
        <taxon>Bacteria</taxon>
        <taxon>Bacillati</taxon>
        <taxon>Actinomycetota</taxon>
        <taxon>Actinomycetes</taxon>
        <taxon>Pseudonocardiales</taxon>
        <taxon>Pseudonocardiaceae</taxon>
        <taxon>Actinoalloteichus</taxon>
        <taxon>Actinoalloteichus cyanogriseus</taxon>
    </lineage>
</organism>
<sequence length="69" mass="7552">MTGRRYRSVRPGRGSRFVALLLIVVMTASVGQAVLVNFGLSLWEALAVLLLVIAVPAAVVFGRNRDRDR</sequence>
<feature type="transmembrane region" description="Helical" evidence="1">
    <location>
        <begin position="43"/>
        <end position="62"/>
    </location>
</feature>
<keyword evidence="1" id="KW-1133">Transmembrane helix</keyword>
<keyword evidence="1" id="KW-0812">Transmembrane</keyword>
<keyword evidence="1" id="KW-0472">Membrane</keyword>
<accession>A0ABT1JQK5</accession>
<evidence type="ECO:0000256" key="1">
    <source>
        <dbReference type="SAM" id="Phobius"/>
    </source>
</evidence>
<evidence type="ECO:0000313" key="3">
    <source>
        <dbReference type="Proteomes" id="UP000791080"/>
    </source>
</evidence>
<dbReference type="EMBL" id="AUBJ02000001">
    <property type="protein sequence ID" value="MCP2334534.1"/>
    <property type="molecule type" value="Genomic_DNA"/>
</dbReference>
<gene>
    <name evidence="2" type="ORF">G443_004804</name>
</gene>
<protein>
    <submittedName>
        <fullName evidence="2">Uncharacterized protein</fullName>
    </submittedName>
</protein>